<name>A0A433X592_9HYPH</name>
<dbReference type="AlphaFoldDB" id="A0A433X592"/>
<dbReference type="GO" id="GO:0019867">
    <property type="term" value="C:outer membrane"/>
    <property type="evidence" value="ECO:0007669"/>
    <property type="project" value="InterPro"/>
</dbReference>
<gene>
    <name evidence="2" type="ORF">EMQ25_14030</name>
</gene>
<keyword evidence="3" id="KW-1185">Reference proteome</keyword>
<dbReference type="Gene3D" id="2.40.128.130">
    <property type="entry name" value="Autotransporter beta-domain"/>
    <property type="match status" value="1"/>
</dbReference>
<feature type="domain" description="Autotransporter" evidence="1">
    <location>
        <begin position="1"/>
        <end position="181"/>
    </location>
</feature>
<dbReference type="PROSITE" id="PS51208">
    <property type="entry name" value="AUTOTRANSPORTER"/>
    <property type="match status" value="1"/>
</dbReference>
<evidence type="ECO:0000313" key="3">
    <source>
        <dbReference type="Proteomes" id="UP000281547"/>
    </source>
</evidence>
<dbReference type="EMBL" id="RZNJ01000005">
    <property type="protein sequence ID" value="RUT29243.1"/>
    <property type="molecule type" value="Genomic_DNA"/>
</dbReference>
<comment type="caution">
    <text evidence="2">The sequence shown here is derived from an EMBL/GenBank/DDBJ whole genome shotgun (WGS) entry which is preliminary data.</text>
</comment>
<organism evidence="2 3">
    <name type="scientific">Arsenicitalea aurantiaca</name>
    <dbReference type="NCBI Taxonomy" id="1783274"/>
    <lineage>
        <taxon>Bacteria</taxon>
        <taxon>Pseudomonadati</taxon>
        <taxon>Pseudomonadota</taxon>
        <taxon>Alphaproteobacteria</taxon>
        <taxon>Hyphomicrobiales</taxon>
        <taxon>Devosiaceae</taxon>
        <taxon>Arsenicitalea</taxon>
    </lineage>
</organism>
<reference evidence="2 3" key="1">
    <citation type="journal article" date="2016" name="Int. J. Syst. Evol. Microbiol.">
        <title>Arsenicitalea aurantiaca gen. nov., sp. nov., a new member of the family Hyphomicrobiaceae, isolated from high-arsenic sediment.</title>
        <authorList>
            <person name="Mu Y."/>
            <person name="Zhou L."/>
            <person name="Zeng X.C."/>
            <person name="Liu L."/>
            <person name="Pan Y."/>
            <person name="Chen X."/>
            <person name="Wang J."/>
            <person name="Li S."/>
            <person name="Li W.J."/>
            <person name="Wang Y."/>
        </authorList>
    </citation>
    <scope>NUCLEOTIDE SEQUENCE [LARGE SCALE GENOMIC DNA]</scope>
    <source>
        <strain evidence="2 3">42-50</strain>
    </source>
</reference>
<evidence type="ECO:0000259" key="1">
    <source>
        <dbReference type="PROSITE" id="PS51208"/>
    </source>
</evidence>
<accession>A0A433X592</accession>
<proteinExistence type="predicted"/>
<dbReference type="Proteomes" id="UP000281547">
    <property type="component" value="Unassembled WGS sequence"/>
</dbReference>
<sequence>MSDRQYRQSQLLWLTSSNNLRDLRSVPALPLLTRCGIRRHLVGLPIHLASPNWQNAPDSYAETGGDAALSGSGGTLHSTFATLGLRVSTGFALGEAMWADLSGMIGWRHAFGDIVPEITHALSGGDAFTAAGTPIAQDVFLLETGQSVDVSATTDLNLSYAGQFGDSSQSHTVKARLAVRF</sequence>
<dbReference type="Pfam" id="PF03797">
    <property type="entry name" value="Autotransporter"/>
    <property type="match status" value="1"/>
</dbReference>
<dbReference type="NCBIfam" id="TIGR01414">
    <property type="entry name" value="autotrans_barl"/>
    <property type="match status" value="1"/>
</dbReference>
<dbReference type="InterPro" id="IPR006315">
    <property type="entry name" value="OM_autotransptr_brl_dom"/>
</dbReference>
<dbReference type="InterPro" id="IPR036709">
    <property type="entry name" value="Autotransporte_beta_dom_sf"/>
</dbReference>
<protein>
    <submittedName>
        <fullName evidence="2">Autotransporter domain-containing protein</fullName>
    </submittedName>
</protein>
<dbReference type="SUPFAM" id="SSF103515">
    <property type="entry name" value="Autotransporter"/>
    <property type="match status" value="1"/>
</dbReference>
<evidence type="ECO:0000313" key="2">
    <source>
        <dbReference type="EMBL" id="RUT29243.1"/>
    </source>
</evidence>
<dbReference type="InterPro" id="IPR005546">
    <property type="entry name" value="Autotransporte_beta"/>
</dbReference>